<gene>
    <name evidence="3" type="ORF">HNR44_000117</name>
</gene>
<dbReference type="Gene3D" id="3.40.710.10">
    <property type="entry name" value="DD-peptidase/beta-lactamase superfamily"/>
    <property type="match status" value="1"/>
</dbReference>
<evidence type="ECO:0000256" key="2">
    <source>
        <dbReference type="ARBA" id="ARBA00022801"/>
    </source>
</evidence>
<name>A0A841PZL5_9BACL</name>
<dbReference type="GO" id="GO:0009002">
    <property type="term" value="F:serine-type D-Ala-D-Ala carboxypeptidase activity"/>
    <property type="evidence" value="ECO:0007669"/>
    <property type="project" value="UniProtKB-EC"/>
</dbReference>
<dbReference type="AlphaFoldDB" id="A0A841PZL5"/>
<comment type="caution">
    <text evidence="3">The sequence shown here is derived from an EMBL/GenBank/DDBJ whole genome shotgun (WGS) entry which is preliminary data.</text>
</comment>
<proteinExistence type="inferred from homology"/>
<keyword evidence="3" id="KW-0121">Carboxypeptidase</keyword>
<keyword evidence="3" id="KW-0645">Protease</keyword>
<keyword evidence="4" id="KW-1185">Reference proteome</keyword>
<sequence length="507" mass="56218">MFKNQVSPRWVLVSLLLGGVVSFQIQQTVDSESEPTAKQELEADLHEILNDPRLESAVSSVHVRSAESGEEIYDYQGQTSLGPASGQKILSGTAALDVLGPEYTFNTGVYTEGHQVGSILRGDLYLKGEGDPTMLPSDYEDFAKELADQNIKLVQGDIIADDTFFDDTRLSLDLSWYNQRRHTGAQVSALSVAPDASLLSSDALDRYNTGSVYIEIHPGDHPGDQAEIEVTPDSDYFTIHNEVETVQADDTRSLTDWGREHGSNEIFFEGTIPVGDNPLTQYVAIWEPTELAQQIFYDALEEHGILVTGDAVTGITPDNANALVERESMPLEELYFPFMKLSQNNHAEHLTKTLGREVHDEGSWDEGLEVVENYLDEAGVDTDILQLRDGSGMSHLNMIPAQEMTHLLHHVQEEDWYEVFYESLPLVGEDDEMIGGTLNTRMQGTEAEGNVRAKTGTTTSKSSLSGYVTTQDDEEFIFSVIINNFTGHSPKDIEDDIAIRLAEFSRD</sequence>
<reference evidence="3 4" key="1">
    <citation type="submission" date="2020-08" db="EMBL/GenBank/DDBJ databases">
        <title>Genomic Encyclopedia of Type Strains, Phase IV (KMG-IV): sequencing the most valuable type-strain genomes for metagenomic binning, comparative biology and taxonomic classification.</title>
        <authorList>
            <person name="Goeker M."/>
        </authorList>
    </citation>
    <scope>NUCLEOTIDE SEQUENCE [LARGE SCALE GENOMIC DNA]</scope>
    <source>
        <strain evidence="3 4">DSM 21769</strain>
    </source>
</reference>
<dbReference type="SUPFAM" id="SSF56601">
    <property type="entry name" value="beta-lactamase/transpeptidase-like"/>
    <property type="match status" value="1"/>
</dbReference>
<accession>A0A841PZL5</accession>
<evidence type="ECO:0000313" key="3">
    <source>
        <dbReference type="EMBL" id="MBB6448168.1"/>
    </source>
</evidence>
<dbReference type="InterPro" id="IPR012338">
    <property type="entry name" value="Beta-lactam/transpept-like"/>
</dbReference>
<dbReference type="GO" id="GO:0000270">
    <property type="term" value="P:peptidoglycan metabolic process"/>
    <property type="evidence" value="ECO:0007669"/>
    <property type="project" value="TreeGrafter"/>
</dbReference>
<dbReference type="NCBIfam" id="TIGR00666">
    <property type="entry name" value="PBP4"/>
    <property type="match status" value="1"/>
</dbReference>
<organism evidence="3 4">
    <name type="scientific">Geomicrobium halophilum</name>
    <dbReference type="NCBI Taxonomy" id="549000"/>
    <lineage>
        <taxon>Bacteria</taxon>
        <taxon>Bacillati</taxon>
        <taxon>Bacillota</taxon>
        <taxon>Bacilli</taxon>
        <taxon>Bacillales</taxon>
        <taxon>Geomicrobium</taxon>
    </lineage>
</organism>
<dbReference type="EMBL" id="JACHHJ010000001">
    <property type="protein sequence ID" value="MBB6448168.1"/>
    <property type="molecule type" value="Genomic_DNA"/>
</dbReference>
<evidence type="ECO:0000256" key="1">
    <source>
        <dbReference type="ARBA" id="ARBA00006096"/>
    </source>
</evidence>
<keyword evidence="2 3" id="KW-0378">Hydrolase</keyword>
<dbReference type="PANTHER" id="PTHR30023">
    <property type="entry name" value="D-ALANYL-D-ALANINE CARBOXYPEPTIDASE"/>
    <property type="match status" value="1"/>
</dbReference>
<dbReference type="Gene3D" id="3.50.80.20">
    <property type="entry name" value="D-Ala-D-Ala carboxypeptidase C, peptidase S13"/>
    <property type="match status" value="1"/>
</dbReference>
<dbReference type="InterPro" id="IPR000667">
    <property type="entry name" value="Peptidase_S13"/>
</dbReference>
<evidence type="ECO:0000313" key="4">
    <source>
        <dbReference type="Proteomes" id="UP000568839"/>
    </source>
</evidence>
<dbReference type="RefSeq" id="WP_184402194.1">
    <property type="nucleotide sequence ID" value="NZ_JACHHJ010000001.1"/>
</dbReference>
<dbReference type="PANTHER" id="PTHR30023:SF0">
    <property type="entry name" value="PENICILLIN-SENSITIVE CARBOXYPEPTIDASE A"/>
    <property type="match status" value="1"/>
</dbReference>
<protein>
    <submittedName>
        <fullName evidence="3">D-alanyl-D-alanine carboxypeptidase/D-alanyl-D-alanine-endopeptidase (Penicillin-binding protein 4)</fullName>
        <ecNumber evidence="3">3.4.16.4</ecNumber>
        <ecNumber evidence="3">3.4.21.-</ecNumber>
    </submittedName>
</protein>
<dbReference type="Pfam" id="PF02113">
    <property type="entry name" value="Peptidase_S13"/>
    <property type="match status" value="1"/>
</dbReference>
<comment type="similarity">
    <text evidence="1">Belongs to the peptidase S13 family.</text>
</comment>
<dbReference type="EC" id="3.4.21.-" evidence="3"/>
<dbReference type="GO" id="GO:0006508">
    <property type="term" value="P:proteolysis"/>
    <property type="evidence" value="ECO:0007669"/>
    <property type="project" value="InterPro"/>
</dbReference>
<dbReference type="Proteomes" id="UP000568839">
    <property type="component" value="Unassembled WGS sequence"/>
</dbReference>
<dbReference type="EC" id="3.4.16.4" evidence="3"/>
<dbReference type="PRINTS" id="PR00922">
    <property type="entry name" value="DADACBPTASE3"/>
</dbReference>